<feature type="transmembrane region" description="Helical" evidence="2">
    <location>
        <begin position="199"/>
        <end position="217"/>
    </location>
</feature>
<gene>
    <name evidence="3" type="ORF">WCD41_04970</name>
</gene>
<feature type="transmembrane region" description="Helical" evidence="2">
    <location>
        <begin position="223"/>
        <end position="242"/>
    </location>
</feature>
<dbReference type="RefSeq" id="WP_337712254.1">
    <property type="nucleotide sequence ID" value="NZ_JBBEGL010000001.1"/>
</dbReference>
<protein>
    <submittedName>
        <fullName evidence="3">Enediyne biosynthesis protein</fullName>
    </submittedName>
</protein>
<reference evidence="3 4" key="1">
    <citation type="submission" date="2024-03" db="EMBL/GenBank/DDBJ databases">
        <title>Actinomycetospora sp. OC33-EN06, a novel actinomycete isolated from wild orchid (Aerides multiflora).</title>
        <authorList>
            <person name="Suriyachadkun C."/>
        </authorList>
    </citation>
    <scope>NUCLEOTIDE SEQUENCE [LARGE SCALE GENOMIC DNA]</scope>
    <source>
        <strain evidence="3 4">OC33-EN06</strain>
    </source>
</reference>
<feature type="compositionally biased region" description="Pro residues" evidence="1">
    <location>
        <begin position="332"/>
        <end position="341"/>
    </location>
</feature>
<feature type="region of interest" description="Disordered" evidence="1">
    <location>
        <begin position="315"/>
        <end position="341"/>
    </location>
</feature>
<keyword evidence="2" id="KW-0472">Membrane</keyword>
<dbReference type="EMBL" id="JBBEGL010000001">
    <property type="protein sequence ID" value="MEJ2885792.1"/>
    <property type="molecule type" value="Genomic_DNA"/>
</dbReference>
<dbReference type="Proteomes" id="UP001370100">
    <property type="component" value="Unassembled WGS sequence"/>
</dbReference>
<feature type="transmembrane region" description="Helical" evidence="2">
    <location>
        <begin position="279"/>
        <end position="299"/>
    </location>
</feature>
<evidence type="ECO:0000313" key="4">
    <source>
        <dbReference type="Proteomes" id="UP001370100"/>
    </source>
</evidence>
<organism evidence="3 4">
    <name type="scientific">Actinomycetospora aeridis</name>
    <dbReference type="NCBI Taxonomy" id="3129231"/>
    <lineage>
        <taxon>Bacteria</taxon>
        <taxon>Bacillati</taxon>
        <taxon>Actinomycetota</taxon>
        <taxon>Actinomycetes</taxon>
        <taxon>Pseudonocardiales</taxon>
        <taxon>Pseudonocardiaceae</taxon>
        <taxon>Actinomycetospora</taxon>
    </lineage>
</organism>
<keyword evidence="2" id="KW-0812">Transmembrane</keyword>
<proteinExistence type="predicted"/>
<feature type="compositionally biased region" description="Low complexity" evidence="1">
    <location>
        <begin position="315"/>
        <end position="331"/>
    </location>
</feature>
<feature type="transmembrane region" description="Helical" evidence="2">
    <location>
        <begin position="254"/>
        <end position="273"/>
    </location>
</feature>
<evidence type="ECO:0000256" key="1">
    <source>
        <dbReference type="SAM" id="MobiDB-lite"/>
    </source>
</evidence>
<comment type="caution">
    <text evidence="3">The sequence shown here is derived from an EMBL/GenBank/DDBJ whole genome shotgun (WGS) entry which is preliminary data.</text>
</comment>
<feature type="transmembrane region" description="Helical" evidence="2">
    <location>
        <begin position="113"/>
        <end position="130"/>
    </location>
</feature>
<feature type="transmembrane region" description="Helical" evidence="2">
    <location>
        <begin position="142"/>
        <end position="162"/>
    </location>
</feature>
<sequence length="341" mass="36564">MSTTTGSTTGTVEKAPAREPKHITALRRFAMSISVLNIAGYAFLGFEQPWTWPFVALATAYTVELGLEKIGSWQEGRAPRYAGNGFKGLMEFLFPAHITALAVNMLSYTLDQVWTMMFGVVVAVGAKWVLRAPVKGRLRHFMNPSNFGIATILVLFPWASIAPPYQFTEALSGAADWILVAVILVLGTLLNAKLTDRMWLIAGWLSFFVIQSVVRGFVVDNAIPGALATMTGTAFILFTNYMISDPGTTPSKPFPQFCFGAGVAVTYGVITGINLPYGLFFATATVCLIRGGYLWSLYLRDKHNAAAATDGTAAPAAPTATVTPLPSTPAAVPAPPERTAA</sequence>
<keyword evidence="4" id="KW-1185">Reference proteome</keyword>
<keyword evidence="2" id="KW-1133">Transmembrane helix</keyword>
<feature type="transmembrane region" description="Helical" evidence="2">
    <location>
        <begin position="174"/>
        <end position="192"/>
    </location>
</feature>
<name>A0ABU8N0A4_9PSEU</name>
<evidence type="ECO:0000313" key="3">
    <source>
        <dbReference type="EMBL" id="MEJ2885792.1"/>
    </source>
</evidence>
<evidence type="ECO:0000256" key="2">
    <source>
        <dbReference type="SAM" id="Phobius"/>
    </source>
</evidence>
<accession>A0ABU8N0A4</accession>
<feature type="transmembrane region" description="Helical" evidence="2">
    <location>
        <begin position="25"/>
        <end position="44"/>
    </location>
</feature>